<dbReference type="GO" id="GO:0016787">
    <property type="term" value="F:hydrolase activity"/>
    <property type="evidence" value="ECO:0007669"/>
    <property type="project" value="UniProtKB-KW"/>
</dbReference>
<accession>A0A1H2YZ78</accession>
<dbReference type="GO" id="GO:0004519">
    <property type="term" value="F:endonuclease activity"/>
    <property type="evidence" value="ECO:0007669"/>
    <property type="project" value="UniProtKB-KW"/>
</dbReference>
<comment type="caution">
    <text evidence="5">The sequence shown here is derived from an EMBL/GenBank/DDBJ whole genome shotgun (WGS) entry which is preliminary data.</text>
</comment>
<keyword evidence="3" id="KW-0378">Hydrolase</keyword>
<dbReference type="GeneID" id="85015998"/>
<evidence type="ECO:0000256" key="2">
    <source>
        <dbReference type="ARBA" id="ARBA00022722"/>
    </source>
</evidence>
<dbReference type="InterPro" id="IPR044925">
    <property type="entry name" value="His-Me_finger_sf"/>
</dbReference>
<evidence type="ECO:0000256" key="3">
    <source>
        <dbReference type="ARBA" id="ARBA00022801"/>
    </source>
</evidence>
<keyword evidence="5" id="KW-0255">Endonuclease</keyword>
<dbReference type="PANTHER" id="PTHR33607:SF2">
    <property type="entry name" value="ENDONUCLEASE-1"/>
    <property type="match status" value="1"/>
</dbReference>
<comment type="similarity">
    <text evidence="1">Belongs to the EndA/NucM nuclease family.</text>
</comment>
<evidence type="ECO:0000313" key="5">
    <source>
        <dbReference type="EMBL" id="SDX10381.1"/>
    </source>
</evidence>
<evidence type="ECO:0000313" key="6">
    <source>
        <dbReference type="Proteomes" id="UP000182771"/>
    </source>
</evidence>
<keyword evidence="6" id="KW-1185">Reference proteome</keyword>
<dbReference type="AlphaFoldDB" id="A0A1H2YZ78"/>
<dbReference type="SUPFAM" id="SSF54060">
    <property type="entry name" value="His-Me finger endonucleases"/>
    <property type="match status" value="1"/>
</dbReference>
<protein>
    <submittedName>
        <fullName evidence="5">Endonuclease I</fullName>
    </submittedName>
</protein>
<name>A0A1H2YZ78_9FLAO</name>
<keyword evidence="2" id="KW-0540">Nuclease</keyword>
<feature type="region of interest" description="Disordered" evidence="4">
    <location>
        <begin position="174"/>
        <end position="196"/>
    </location>
</feature>
<organism evidence="5 6">
    <name type="scientific">Capnocytophaga granulosa</name>
    <dbReference type="NCBI Taxonomy" id="45242"/>
    <lineage>
        <taxon>Bacteria</taxon>
        <taxon>Pseudomonadati</taxon>
        <taxon>Bacteroidota</taxon>
        <taxon>Flavobacteriia</taxon>
        <taxon>Flavobacteriales</taxon>
        <taxon>Flavobacteriaceae</taxon>
        <taxon>Capnocytophaga</taxon>
    </lineage>
</organism>
<gene>
    <name evidence="5" type="ORF">SAMN05444420_10876</name>
</gene>
<evidence type="ECO:0000256" key="1">
    <source>
        <dbReference type="ARBA" id="ARBA00006429"/>
    </source>
</evidence>
<evidence type="ECO:0000256" key="4">
    <source>
        <dbReference type="SAM" id="MobiDB-lite"/>
    </source>
</evidence>
<sequence length="288" mass="33088">MKNILLIGSLFLAFIACKGEEFSQRQAQDPYQRIDILAQEKALYLPQSPKHYEKVVVPAKLKYYYQSVDFTKNGDELKEDLAVLTIVKHTHFIPYGKRHPYLEKANKDPKNPQHVLLVYTGESRPASEIQKRNQPHGSINTEHIYPQSHIKKYGDPDQPLGDLHHLQYIDSGTNSSRGNLPFTEGQGATSREKKGKAWYPGDEYKGDVARMLMYMYLRYNLPFHHVSTDGVGLLLKWNAEDEVSPLELQRNNEIEQAQGNRNPFIDNPYLATKIFGQVAGRTPHNLWK</sequence>
<reference evidence="5 6" key="1">
    <citation type="submission" date="2016-10" db="EMBL/GenBank/DDBJ databases">
        <authorList>
            <person name="Varghese N."/>
            <person name="Submissions S."/>
        </authorList>
    </citation>
    <scope>NUCLEOTIDE SEQUENCE [LARGE SCALE GENOMIC DNA]</scope>
    <source>
        <strain evidence="5 6">DSM 11449</strain>
    </source>
</reference>
<dbReference type="OrthoDB" id="9805017at2"/>
<dbReference type="EMBL" id="FNND01000008">
    <property type="protein sequence ID" value="SDX10381.1"/>
    <property type="molecule type" value="Genomic_DNA"/>
</dbReference>
<dbReference type="PROSITE" id="PS51257">
    <property type="entry name" value="PROKAR_LIPOPROTEIN"/>
    <property type="match status" value="1"/>
</dbReference>
<dbReference type="PANTHER" id="PTHR33607">
    <property type="entry name" value="ENDONUCLEASE-1"/>
    <property type="match status" value="1"/>
</dbReference>
<dbReference type="Proteomes" id="UP000182771">
    <property type="component" value="Unassembled WGS sequence"/>
</dbReference>
<dbReference type="RefSeq" id="WP_016421149.1">
    <property type="nucleotide sequence ID" value="NZ_FNND01000008.1"/>
</dbReference>
<dbReference type="Pfam" id="PF04231">
    <property type="entry name" value="Endonuclease_1"/>
    <property type="match status" value="1"/>
</dbReference>
<dbReference type="InterPro" id="IPR007346">
    <property type="entry name" value="Endonuclease-I"/>
</dbReference>
<proteinExistence type="inferred from homology"/>